<evidence type="ECO:0000313" key="11">
    <source>
        <dbReference type="EMBL" id="HJD97940.1"/>
    </source>
</evidence>
<dbReference type="GO" id="GO:0016887">
    <property type="term" value="F:ATP hydrolysis activity"/>
    <property type="evidence" value="ECO:0007669"/>
    <property type="project" value="InterPro"/>
</dbReference>
<comment type="catalytic activity">
    <reaction evidence="8">
        <text>Zn(2+)(in) + ATP + H2O = Zn(2+)(out) + ADP + phosphate + H(+)</text>
        <dbReference type="Rhea" id="RHEA:20621"/>
        <dbReference type="ChEBI" id="CHEBI:15377"/>
        <dbReference type="ChEBI" id="CHEBI:15378"/>
        <dbReference type="ChEBI" id="CHEBI:29105"/>
        <dbReference type="ChEBI" id="CHEBI:30616"/>
        <dbReference type="ChEBI" id="CHEBI:43474"/>
        <dbReference type="ChEBI" id="CHEBI:456216"/>
        <dbReference type="EC" id="7.2.2.12"/>
    </reaction>
</comment>
<evidence type="ECO:0000256" key="4">
    <source>
        <dbReference type="ARBA" id="ARBA00022967"/>
    </source>
</evidence>
<proteinExistence type="inferred from homology"/>
<name>A0A921DRR0_9BACT</name>
<dbReference type="GO" id="GO:0005886">
    <property type="term" value="C:plasma membrane"/>
    <property type="evidence" value="ECO:0007669"/>
    <property type="project" value="UniProtKB-SubCell"/>
</dbReference>
<keyword evidence="6" id="KW-0472">Membrane</keyword>
<dbReference type="PRINTS" id="PR00119">
    <property type="entry name" value="CATATPASE"/>
</dbReference>
<dbReference type="InterPro" id="IPR008250">
    <property type="entry name" value="ATPase_P-typ_transduc_dom_A_sf"/>
</dbReference>
<dbReference type="PRINTS" id="PR00120">
    <property type="entry name" value="HATPASE"/>
</dbReference>
<reference evidence="11" key="1">
    <citation type="journal article" date="2021" name="PeerJ">
        <title>Extensive microbial diversity within the chicken gut microbiome revealed by metagenomics and culture.</title>
        <authorList>
            <person name="Gilroy R."/>
            <person name="Ravi A."/>
            <person name="Getino M."/>
            <person name="Pursley I."/>
            <person name="Horton D.L."/>
            <person name="Alikhan N.F."/>
            <person name="Baker D."/>
            <person name="Gharbi K."/>
            <person name="Hall N."/>
            <person name="Watson M."/>
            <person name="Adriaenssens E.M."/>
            <person name="Foster-Nyarko E."/>
            <person name="Jarju S."/>
            <person name="Secka A."/>
            <person name="Antonio M."/>
            <person name="Oren A."/>
            <person name="Chaudhuri R.R."/>
            <person name="La Ragione R."/>
            <person name="Hildebrand F."/>
            <person name="Pallen M.J."/>
        </authorList>
    </citation>
    <scope>NUCLEOTIDE SEQUENCE</scope>
    <source>
        <strain evidence="11">ChiGjej2B2-19336</strain>
    </source>
</reference>
<dbReference type="InterPro" id="IPR059000">
    <property type="entry name" value="ATPase_P-type_domA"/>
</dbReference>
<dbReference type="Gene3D" id="2.70.150.10">
    <property type="entry name" value="Calcium-transporting ATPase, cytoplasmic transduction domain A"/>
    <property type="match status" value="1"/>
</dbReference>
<evidence type="ECO:0000256" key="7">
    <source>
        <dbReference type="ARBA" id="ARBA00039097"/>
    </source>
</evidence>
<dbReference type="GO" id="GO:0046872">
    <property type="term" value="F:metal ion binding"/>
    <property type="evidence" value="ECO:0007669"/>
    <property type="project" value="UniProtKB-KW"/>
</dbReference>
<feature type="domain" description="P-type ATPase A" evidence="10">
    <location>
        <begin position="187"/>
        <end position="287"/>
    </location>
</feature>
<sequence length="688" mass="74030">MNFVLVHRIPGRARLRSEARFGLRTAEALADGLEAVAGVEGVRVNPHTGSVLLLYSDEGALSRACLFLNGAVCGAEKPVSRDVGRVEGGPSLFPFFRYLFLRPLLPVAVNMVTAISHALPYLRRCVSSLSQRRLDVDALDGAAIAVSLLRRDFRTVGLLTLLLGFGDALERYTQKKSLENLASHLALQADRVWVLRDGEEMLIPFSDLKETDLVAVRAGSAVPVDGVVARGTASVNESSMTGEPLAVMRGEGASVYAGTVVEDGEIFVRPTSIGKDTRMQQIVRFIETTEQMKAGIQGRFEKLADRAVPFTFALAGLVWLFTRSLTRAASVLLVDYSCALRLATPLAILAAMNEGVKHKVMVKGGRFLEALASVDTVVFDKTGTLTQSRPEVARVVPAEGFDEDEVLRLSACLEEHFPHPVARAVVHGAEKRGLRHAEEHTEVEYVVAHGIASLWKGKRVLLGSRHYISQDEHVDLSPMEEHMGALSREGYSLLYLAVDGKAAGIIAMEDPLRPESPELIRRLSDMGIGHVLMLTGDDGRTASAVAARLGITEFRAQVLPEDKARVVQELKASGRTVLMLGDGINDSPALSSADVGVTLRDGADLAREVADVVLMGGSLWELVTALQLGRGAMNRIHINFAATMALNSAFLLGGLFGLLRPGVSAVLHNLTTLGVSLNAMRPALPGGE</sequence>
<dbReference type="SFLD" id="SFLDG00002">
    <property type="entry name" value="C1.7:_P-type_atpase_like"/>
    <property type="match status" value="1"/>
</dbReference>
<dbReference type="InterPro" id="IPR044492">
    <property type="entry name" value="P_typ_ATPase_HD_dom"/>
</dbReference>
<dbReference type="InterPro" id="IPR027256">
    <property type="entry name" value="P-typ_ATPase_IB"/>
</dbReference>
<dbReference type="GO" id="GO:0016463">
    <property type="term" value="F:P-type zinc transporter activity"/>
    <property type="evidence" value="ECO:0007669"/>
    <property type="project" value="UniProtKB-EC"/>
</dbReference>
<dbReference type="PROSITE" id="PS00154">
    <property type="entry name" value="ATPASE_E1_E2"/>
    <property type="match status" value="1"/>
</dbReference>
<keyword evidence="9" id="KW-1003">Cell membrane</keyword>
<dbReference type="Pfam" id="PF00122">
    <property type="entry name" value="E1-E2_ATPase"/>
    <property type="match status" value="1"/>
</dbReference>
<evidence type="ECO:0000256" key="3">
    <source>
        <dbReference type="ARBA" id="ARBA00022692"/>
    </source>
</evidence>
<dbReference type="GO" id="GO:0005524">
    <property type="term" value="F:ATP binding"/>
    <property type="evidence" value="ECO:0007669"/>
    <property type="project" value="UniProtKB-UniRule"/>
</dbReference>
<dbReference type="Gene3D" id="3.40.50.1000">
    <property type="entry name" value="HAD superfamily/HAD-like"/>
    <property type="match status" value="1"/>
</dbReference>
<dbReference type="EC" id="7.2.2.12" evidence="7"/>
<dbReference type="SFLD" id="SFLDS00003">
    <property type="entry name" value="Haloacid_Dehalogenase"/>
    <property type="match status" value="1"/>
</dbReference>
<keyword evidence="9" id="KW-0479">Metal-binding</keyword>
<keyword evidence="3" id="KW-0812">Transmembrane</keyword>
<dbReference type="Gene3D" id="3.40.1110.10">
    <property type="entry name" value="Calcium-transporting ATPase, cytoplasmic domain N"/>
    <property type="match status" value="1"/>
</dbReference>
<dbReference type="NCBIfam" id="TIGR01494">
    <property type="entry name" value="ATPase_P-type"/>
    <property type="match status" value="1"/>
</dbReference>
<reference evidence="11" key="2">
    <citation type="submission" date="2021-09" db="EMBL/GenBank/DDBJ databases">
        <authorList>
            <person name="Gilroy R."/>
        </authorList>
    </citation>
    <scope>NUCLEOTIDE SEQUENCE</scope>
    <source>
        <strain evidence="11">ChiGjej2B2-19336</strain>
    </source>
</reference>
<dbReference type="EMBL" id="DYZA01000200">
    <property type="protein sequence ID" value="HJD97940.1"/>
    <property type="molecule type" value="Genomic_DNA"/>
</dbReference>
<evidence type="ECO:0000313" key="12">
    <source>
        <dbReference type="Proteomes" id="UP000698963"/>
    </source>
</evidence>
<dbReference type="InterPro" id="IPR036412">
    <property type="entry name" value="HAD-like_sf"/>
</dbReference>
<evidence type="ECO:0000256" key="9">
    <source>
        <dbReference type="RuleBase" id="RU362081"/>
    </source>
</evidence>
<dbReference type="InterPro" id="IPR023214">
    <property type="entry name" value="HAD_sf"/>
</dbReference>
<keyword evidence="5" id="KW-1133">Transmembrane helix</keyword>
<dbReference type="PANTHER" id="PTHR48085">
    <property type="entry name" value="CADMIUM/ZINC-TRANSPORTING ATPASE HMA2-RELATED"/>
    <property type="match status" value="1"/>
</dbReference>
<dbReference type="AlphaFoldDB" id="A0A921DRR0"/>
<dbReference type="NCBIfam" id="TIGR01525">
    <property type="entry name" value="ATPase-IB_hvy"/>
    <property type="match status" value="1"/>
</dbReference>
<comment type="caution">
    <text evidence="11">The sequence shown here is derived from an EMBL/GenBank/DDBJ whole genome shotgun (WGS) entry which is preliminary data.</text>
</comment>
<dbReference type="InterPro" id="IPR023299">
    <property type="entry name" value="ATPase_P-typ_cyto_dom_N"/>
</dbReference>
<dbReference type="RefSeq" id="WP_304123127.1">
    <property type="nucleotide sequence ID" value="NZ_DYZA01000200.1"/>
</dbReference>
<protein>
    <recommendedName>
        <fullName evidence="7">P-type Zn(2+) transporter</fullName>
        <ecNumber evidence="7">7.2.2.12</ecNumber>
    </recommendedName>
</protein>
<evidence type="ECO:0000259" key="10">
    <source>
        <dbReference type="Pfam" id="PF00122"/>
    </source>
</evidence>
<organism evidence="11 12">
    <name type="scientific">Mailhella massiliensis</name>
    <dbReference type="NCBI Taxonomy" id="1903261"/>
    <lineage>
        <taxon>Bacteria</taxon>
        <taxon>Pseudomonadati</taxon>
        <taxon>Thermodesulfobacteriota</taxon>
        <taxon>Desulfovibrionia</taxon>
        <taxon>Desulfovibrionales</taxon>
        <taxon>Desulfovibrionaceae</taxon>
        <taxon>Mailhella</taxon>
    </lineage>
</organism>
<dbReference type="SUPFAM" id="SSF81653">
    <property type="entry name" value="Calcium ATPase, transduction domain A"/>
    <property type="match status" value="1"/>
</dbReference>
<keyword evidence="9" id="KW-0547">Nucleotide-binding</keyword>
<evidence type="ECO:0000256" key="5">
    <source>
        <dbReference type="ARBA" id="ARBA00022989"/>
    </source>
</evidence>
<evidence type="ECO:0000256" key="6">
    <source>
        <dbReference type="ARBA" id="ARBA00023136"/>
    </source>
</evidence>
<evidence type="ECO:0000256" key="1">
    <source>
        <dbReference type="ARBA" id="ARBA00004370"/>
    </source>
</evidence>
<comment type="similarity">
    <text evidence="2 9">Belongs to the cation transport ATPase (P-type) (TC 3.A.3) family. Type IB subfamily.</text>
</comment>
<dbReference type="Proteomes" id="UP000698963">
    <property type="component" value="Unassembled WGS sequence"/>
</dbReference>
<accession>A0A921DRR0</accession>
<gene>
    <name evidence="11" type="ORF">K8W16_09890</name>
</gene>
<dbReference type="GO" id="GO:0015086">
    <property type="term" value="F:cadmium ion transmembrane transporter activity"/>
    <property type="evidence" value="ECO:0007669"/>
    <property type="project" value="TreeGrafter"/>
</dbReference>
<dbReference type="InterPro" id="IPR001757">
    <property type="entry name" value="P_typ_ATPase"/>
</dbReference>
<evidence type="ECO:0000256" key="2">
    <source>
        <dbReference type="ARBA" id="ARBA00006024"/>
    </source>
</evidence>
<dbReference type="CDD" id="cd07550">
    <property type="entry name" value="P-type_ATPase_HM"/>
    <property type="match status" value="1"/>
</dbReference>
<evidence type="ECO:0000256" key="8">
    <source>
        <dbReference type="ARBA" id="ARBA00047308"/>
    </source>
</evidence>
<dbReference type="PANTHER" id="PTHR48085:SF5">
    <property type="entry name" value="CADMIUM_ZINC-TRANSPORTING ATPASE HMA4-RELATED"/>
    <property type="match status" value="1"/>
</dbReference>
<comment type="subcellular location">
    <subcellularLocation>
        <location evidence="9">Cell membrane</location>
    </subcellularLocation>
    <subcellularLocation>
        <location evidence="1">Membrane</location>
    </subcellularLocation>
</comment>
<keyword evidence="4" id="KW-1278">Translocase</keyword>
<dbReference type="SFLD" id="SFLDF00027">
    <property type="entry name" value="p-type_atpase"/>
    <property type="match status" value="1"/>
</dbReference>
<dbReference type="InterPro" id="IPR018303">
    <property type="entry name" value="ATPase_P-typ_P_site"/>
</dbReference>
<dbReference type="SUPFAM" id="SSF56784">
    <property type="entry name" value="HAD-like"/>
    <property type="match status" value="1"/>
</dbReference>
<keyword evidence="9" id="KW-0067">ATP-binding</keyword>
<dbReference type="Pfam" id="PF00702">
    <property type="entry name" value="Hydrolase"/>
    <property type="match status" value="1"/>
</dbReference>
<dbReference type="InterPro" id="IPR051014">
    <property type="entry name" value="Cation_Transport_ATPase_IB"/>
</dbReference>